<dbReference type="Proteomes" id="UP000002630">
    <property type="component" value="Linkage Group LG23"/>
</dbReference>
<evidence type="ECO:0000313" key="2">
    <source>
        <dbReference type="EMBL" id="CBJ28760.1"/>
    </source>
</evidence>
<keyword evidence="3" id="KW-1185">Reference proteome</keyword>
<protein>
    <submittedName>
        <fullName evidence="2">Uncharacterized protein</fullName>
    </submittedName>
</protein>
<sequence length="87" mass="9443">MEEAERRGVVVLITERMSESVDILAHLMQWDMDTIELNVGSQRVQDAGRGYFSCPAADTTASASAPSEGVTWSTRCCTSTTSDNSKP</sequence>
<evidence type="ECO:0000313" key="3">
    <source>
        <dbReference type="Proteomes" id="UP000002630"/>
    </source>
</evidence>
<gene>
    <name evidence="2" type="ORF">Esi_0119_0082</name>
</gene>
<dbReference type="OrthoDB" id="514299at2759"/>
<dbReference type="AlphaFoldDB" id="D7FID6"/>
<dbReference type="EMBL" id="FN647870">
    <property type="protein sequence ID" value="CBJ28760.1"/>
    <property type="molecule type" value="Genomic_DNA"/>
</dbReference>
<feature type="region of interest" description="Disordered" evidence="1">
    <location>
        <begin position="58"/>
        <end position="87"/>
    </location>
</feature>
<reference evidence="2 3" key="1">
    <citation type="journal article" date="2010" name="Nature">
        <title>The Ectocarpus genome and the independent evolution of multicellularity in brown algae.</title>
        <authorList>
            <person name="Cock J.M."/>
            <person name="Sterck L."/>
            <person name="Rouze P."/>
            <person name="Scornet D."/>
            <person name="Allen A.E."/>
            <person name="Amoutzias G."/>
            <person name="Anthouard V."/>
            <person name="Artiguenave F."/>
            <person name="Aury J.M."/>
            <person name="Badger J.H."/>
            <person name="Beszteri B."/>
            <person name="Billiau K."/>
            <person name="Bonnet E."/>
            <person name="Bothwell J.H."/>
            <person name="Bowler C."/>
            <person name="Boyen C."/>
            <person name="Brownlee C."/>
            <person name="Carrano C.J."/>
            <person name="Charrier B."/>
            <person name="Cho G.Y."/>
            <person name="Coelho S.M."/>
            <person name="Collen J."/>
            <person name="Corre E."/>
            <person name="Da Silva C."/>
            <person name="Delage L."/>
            <person name="Delaroque N."/>
            <person name="Dittami S.M."/>
            <person name="Doulbeau S."/>
            <person name="Elias M."/>
            <person name="Farnham G."/>
            <person name="Gachon C.M."/>
            <person name="Gschloessl B."/>
            <person name="Heesch S."/>
            <person name="Jabbari K."/>
            <person name="Jubin C."/>
            <person name="Kawai H."/>
            <person name="Kimura K."/>
            <person name="Kloareg B."/>
            <person name="Kupper F.C."/>
            <person name="Lang D."/>
            <person name="Le Bail A."/>
            <person name="Leblanc C."/>
            <person name="Lerouge P."/>
            <person name="Lohr M."/>
            <person name="Lopez P.J."/>
            <person name="Martens C."/>
            <person name="Maumus F."/>
            <person name="Michel G."/>
            <person name="Miranda-Saavedra D."/>
            <person name="Morales J."/>
            <person name="Moreau H."/>
            <person name="Motomura T."/>
            <person name="Nagasato C."/>
            <person name="Napoli C.A."/>
            <person name="Nelson D.R."/>
            <person name="Nyvall-Collen P."/>
            <person name="Peters A.F."/>
            <person name="Pommier C."/>
            <person name="Potin P."/>
            <person name="Poulain J."/>
            <person name="Quesneville H."/>
            <person name="Read B."/>
            <person name="Rensing S.A."/>
            <person name="Ritter A."/>
            <person name="Rousvoal S."/>
            <person name="Samanta M."/>
            <person name="Samson G."/>
            <person name="Schroeder D.C."/>
            <person name="Segurens B."/>
            <person name="Strittmatter M."/>
            <person name="Tonon T."/>
            <person name="Tregear J.W."/>
            <person name="Valentin K."/>
            <person name="von Dassow P."/>
            <person name="Yamagishi T."/>
            <person name="Van de Peer Y."/>
            <person name="Wincker P."/>
        </authorList>
    </citation>
    <scope>NUCLEOTIDE SEQUENCE [LARGE SCALE GENOMIC DNA]</scope>
    <source>
        <strain evidence="3">Ec32 / CCAP1310/4</strain>
    </source>
</reference>
<dbReference type="EMBL" id="FN649748">
    <property type="protein sequence ID" value="CBJ28760.1"/>
    <property type="molecule type" value="Genomic_DNA"/>
</dbReference>
<evidence type="ECO:0000256" key="1">
    <source>
        <dbReference type="SAM" id="MobiDB-lite"/>
    </source>
</evidence>
<dbReference type="InParanoid" id="D7FID6"/>
<name>D7FID6_ECTSI</name>
<proteinExistence type="predicted"/>
<organism evidence="2 3">
    <name type="scientific">Ectocarpus siliculosus</name>
    <name type="common">Brown alga</name>
    <name type="synonym">Conferva siliculosa</name>
    <dbReference type="NCBI Taxonomy" id="2880"/>
    <lineage>
        <taxon>Eukaryota</taxon>
        <taxon>Sar</taxon>
        <taxon>Stramenopiles</taxon>
        <taxon>Ochrophyta</taxon>
        <taxon>PX clade</taxon>
        <taxon>Phaeophyceae</taxon>
        <taxon>Ectocarpales</taxon>
        <taxon>Ectocarpaceae</taxon>
        <taxon>Ectocarpus</taxon>
    </lineage>
</organism>
<accession>D7FID6</accession>